<keyword evidence="3 7" id="KW-0732">Signal</keyword>
<dbReference type="PROSITE" id="PS50900">
    <property type="entry name" value="PLAC"/>
    <property type="match status" value="1"/>
</dbReference>
<evidence type="ECO:0000256" key="2">
    <source>
        <dbReference type="ARBA" id="ARBA00022525"/>
    </source>
</evidence>
<dbReference type="InterPro" id="IPR013273">
    <property type="entry name" value="ADAMTS/ADAMTS-like"/>
</dbReference>
<dbReference type="GO" id="GO:0005576">
    <property type="term" value="C:extracellular region"/>
    <property type="evidence" value="ECO:0007669"/>
    <property type="project" value="UniProtKB-SubCell"/>
</dbReference>
<dbReference type="PANTHER" id="PTHR13723:SF316">
    <property type="entry name" value="LONELY HEART, ISOFORM A"/>
    <property type="match status" value="1"/>
</dbReference>
<dbReference type="Pfam" id="PF19030">
    <property type="entry name" value="TSP1_ADAMTS"/>
    <property type="match status" value="6"/>
</dbReference>
<dbReference type="Pfam" id="PF05986">
    <property type="entry name" value="ADAMTS_spacer1"/>
    <property type="match status" value="1"/>
</dbReference>
<feature type="disulfide bond" evidence="6">
    <location>
        <begin position="74"/>
        <end position="126"/>
    </location>
</feature>
<dbReference type="GO" id="GO:0006508">
    <property type="term" value="P:proteolysis"/>
    <property type="evidence" value="ECO:0007669"/>
    <property type="project" value="TreeGrafter"/>
</dbReference>
<dbReference type="PRINTS" id="PR01857">
    <property type="entry name" value="ADAMTSFAMILY"/>
</dbReference>
<dbReference type="PANTHER" id="PTHR13723">
    <property type="entry name" value="ADAMTS A DISINTEGRIN AND METALLOPROTEASE WITH THROMBOSPONDIN MOTIFS PROTEASE"/>
    <property type="match status" value="1"/>
</dbReference>
<feature type="signal peptide" evidence="7">
    <location>
        <begin position="1"/>
        <end position="22"/>
    </location>
</feature>
<evidence type="ECO:0000256" key="1">
    <source>
        <dbReference type="ARBA" id="ARBA00004613"/>
    </source>
</evidence>
<dbReference type="GO" id="GO:0030198">
    <property type="term" value="P:extracellular matrix organization"/>
    <property type="evidence" value="ECO:0007669"/>
    <property type="project" value="InterPro"/>
</dbReference>
<feature type="disulfide bond" evidence="6">
    <location>
        <begin position="70"/>
        <end position="121"/>
    </location>
</feature>
<evidence type="ECO:0000256" key="6">
    <source>
        <dbReference type="PIRSR" id="PIRSR613273-3"/>
    </source>
</evidence>
<dbReference type="GO" id="GO:0031012">
    <property type="term" value="C:extracellular matrix"/>
    <property type="evidence" value="ECO:0007669"/>
    <property type="project" value="TreeGrafter"/>
</dbReference>
<reference evidence="10" key="1">
    <citation type="journal article" date="2013" name="Genome Biol.">
        <title>Draft genome of the mountain pine beetle, Dendroctonus ponderosae Hopkins, a major forest pest.</title>
        <authorList>
            <person name="Keeling C.I."/>
            <person name="Yuen M.M."/>
            <person name="Liao N.Y."/>
            <person name="Docking T.R."/>
            <person name="Chan S.K."/>
            <person name="Taylor G.A."/>
            <person name="Palmquist D.L."/>
            <person name="Jackman S.D."/>
            <person name="Nguyen A."/>
            <person name="Li M."/>
            <person name="Henderson H."/>
            <person name="Janes J.K."/>
            <person name="Zhao Y."/>
            <person name="Pandoh P."/>
            <person name="Moore R."/>
            <person name="Sperling F.A."/>
            <person name="Huber D.P."/>
            <person name="Birol I."/>
            <person name="Jones S.J."/>
            <person name="Bohlmann J."/>
        </authorList>
    </citation>
    <scope>NUCLEOTIDE SEQUENCE</scope>
</reference>
<dbReference type="PROSITE" id="PS50092">
    <property type="entry name" value="TSP1"/>
    <property type="match status" value="7"/>
</dbReference>
<dbReference type="InterPro" id="IPR010909">
    <property type="entry name" value="PLAC"/>
</dbReference>
<dbReference type="InterPro" id="IPR000884">
    <property type="entry name" value="TSP1_rpt"/>
</dbReference>
<dbReference type="Proteomes" id="UP000019118">
    <property type="component" value="Unassembled WGS sequence"/>
</dbReference>
<accession>A0AAR5PUA4</accession>
<evidence type="ECO:0000259" key="8">
    <source>
        <dbReference type="PROSITE" id="PS50900"/>
    </source>
</evidence>
<feature type="domain" description="PLAC" evidence="8">
    <location>
        <begin position="815"/>
        <end position="852"/>
    </location>
</feature>
<feature type="chain" id="PRO_5043848906" description="PLAC domain-containing protein" evidence="7">
    <location>
        <begin position="23"/>
        <end position="857"/>
    </location>
</feature>
<name>A0AAR5PUA4_DENPD</name>
<evidence type="ECO:0000256" key="3">
    <source>
        <dbReference type="ARBA" id="ARBA00022729"/>
    </source>
</evidence>
<keyword evidence="4" id="KW-0677">Repeat</keyword>
<dbReference type="SUPFAM" id="SSF82895">
    <property type="entry name" value="TSP-1 type 1 repeat"/>
    <property type="match status" value="7"/>
</dbReference>
<protein>
    <recommendedName>
        <fullName evidence="8">PLAC domain-containing protein</fullName>
    </recommendedName>
</protein>
<dbReference type="Gene3D" id="2.60.120.830">
    <property type="match status" value="1"/>
</dbReference>
<evidence type="ECO:0000256" key="4">
    <source>
        <dbReference type="ARBA" id="ARBA00022737"/>
    </source>
</evidence>
<keyword evidence="5 6" id="KW-1015">Disulfide bond</keyword>
<dbReference type="AlphaFoldDB" id="A0AAR5PUA4"/>
<sequence>MHFGHILLRTTTVVALINMCVAENASDTAQKKEKRVRKYPTKVFDLYQNQIEKKPKLIGEWSSWSPWSSCSRTCGGGVAQQTRHCINRPADSRFVKRLRRRRQDWKPSNECVGLYKRIHLCNTQDCPGNRDFRYEQCAAFNNRPFKGRTYHWEPFYQGKAECALNCRPKGLSFYATLNKTVIDGTPCDHPILATGKAAPKGSKGVCIDGYCKSVNGQGVVGGHNENGQQCHACLLGACRTINGIYTRPDLPPGYSLVTQIPKGACGLHVQQIKYTRNILALRLTENSSFILNGDWQFGVSKSIDAAGTKITYNKQDSTSLESISASGPLSVPLDIMIINYQANPGIKYRYALPIDDVPVPVIAPPSIMRPVPAPNLDIRKLDISSSNSSFNSQRDDPKPAYLPGQRRTRLKRRNFHWKVTGYTPCSKTCGGGTKTYIRACYRIISPSHQIPMNEKRCAHLDPPALTPISCNEEPCSAAYWDGFWGQCSVSCGEGVQQFIPQCKLNLNGKLIVVSDVQCAPNKPSPETRACQERECELFRGLSDNELPQTAETGRPAIISRKEWSVGSWSSCSVTCGNGHRTRSVICPSGQCHPENRPAHAEYCNQGSCDSSNYDPSPSQPKIAVSPQFTHRSGISSWLVTEWSHCSVQCGIGNQTRFALCEHDFCGADSKPEISRACSSEKQCDGQWFAGPWGECSDSCNSPATQRREVLCIAKIRGVAHVTNEMVCPLALKPYEEQSCLGVCHPQWFTGDWGKCEGNCPSGVQRREVRCLDIDKRPSNRCPEDKVPVGKRSCACEIHRENRDSFNYKLVQDEPVDRSCIDRIPKCRMAVQARLCSYPFYTKNCCDSCRRSQHDQIE</sequence>
<dbReference type="Pfam" id="PF08686">
    <property type="entry name" value="PLAC"/>
    <property type="match status" value="1"/>
</dbReference>
<dbReference type="Pfam" id="PF00090">
    <property type="entry name" value="TSP_1"/>
    <property type="match status" value="1"/>
</dbReference>
<reference evidence="9" key="2">
    <citation type="submission" date="2024-08" db="UniProtKB">
        <authorList>
            <consortium name="EnsemblMetazoa"/>
        </authorList>
    </citation>
    <scope>IDENTIFICATION</scope>
</reference>
<dbReference type="InterPro" id="IPR036383">
    <property type="entry name" value="TSP1_rpt_sf"/>
</dbReference>
<proteinExistence type="predicted"/>
<keyword evidence="10" id="KW-1185">Reference proteome</keyword>
<feature type="disulfide bond" evidence="6">
    <location>
        <begin position="85"/>
        <end position="111"/>
    </location>
</feature>
<evidence type="ECO:0000256" key="7">
    <source>
        <dbReference type="SAM" id="SignalP"/>
    </source>
</evidence>
<dbReference type="InterPro" id="IPR050439">
    <property type="entry name" value="ADAMTS_ADAMTS-like"/>
</dbReference>
<dbReference type="GO" id="GO:0004222">
    <property type="term" value="F:metalloendopeptidase activity"/>
    <property type="evidence" value="ECO:0007669"/>
    <property type="project" value="TreeGrafter"/>
</dbReference>
<dbReference type="EnsemblMetazoa" id="XM_019909035.1">
    <property type="protein sequence ID" value="XP_019764594.1"/>
    <property type="gene ID" value="LOC109540607"/>
</dbReference>
<organism evidence="9 10">
    <name type="scientific">Dendroctonus ponderosae</name>
    <name type="common">Mountain pine beetle</name>
    <dbReference type="NCBI Taxonomy" id="77166"/>
    <lineage>
        <taxon>Eukaryota</taxon>
        <taxon>Metazoa</taxon>
        <taxon>Ecdysozoa</taxon>
        <taxon>Arthropoda</taxon>
        <taxon>Hexapoda</taxon>
        <taxon>Insecta</taxon>
        <taxon>Pterygota</taxon>
        <taxon>Neoptera</taxon>
        <taxon>Endopterygota</taxon>
        <taxon>Coleoptera</taxon>
        <taxon>Polyphaga</taxon>
        <taxon>Cucujiformia</taxon>
        <taxon>Curculionidae</taxon>
        <taxon>Scolytinae</taxon>
        <taxon>Dendroctonus</taxon>
    </lineage>
</organism>
<dbReference type="SMART" id="SM00209">
    <property type="entry name" value="TSP1"/>
    <property type="match status" value="7"/>
</dbReference>
<comment type="subcellular location">
    <subcellularLocation>
        <location evidence="1">Secreted</location>
    </subcellularLocation>
</comment>
<evidence type="ECO:0000256" key="5">
    <source>
        <dbReference type="ARBA" id="ARBA00023157"/>
    </source>
</evidence>
<dbReference type="Gene3D" id="2.20.100.10">
    <property type="entry name" value="Thrombospondin type-1 (TSP1) repeat"/>
    <property type="match status" value="5"/>
</dbReference>
<dbReference type="InterPro" id="IPR010294">
    <property type="entry name" value="ADAMTS_spacer1"/>
</dbReference>
<evidence type="ECO:0000313" key="10">
    <source>
        <dbReference type="Proteomes" id="UP000019118"/>
    </source>
</evidence>
<evidence type="ECO:0000313" key="9">
    <source>
        <dbReference type="EnsemblMetazoa" id="XP_019764594.1"/>
    </source>
</evidence>
<keyword evidence="2" id="KW-0964">Secreted</keyword>